<evidence type="ECO:0000256" key="2">
    <source>
        <dbReference type="ARBA" id="ARBA00022679"/>
    </source>
</evidence>
<dbReference type="PANTHER" id="PTHR34136:SF1">
    <property type="entry name" value="UDP-N-ACETYL-D-MANNOSAMINURONIC ACID TRANSFERASE"/>
    <property type="match status" value="1"/>
</dbReference>
<comment type="caution">
    <text evidence="3">The sequence shown here is derived from an EMBL/GenBank/DDBJ whole genome shotgun (WGS) entry which is preliminary data.</text>
</comment>
<keyword evidence="4" id="KW-1185">Reference proteome</keyword>
<keyword evidence="1" id="KW-0328">Glycosyltransferase</keyword>
<dbReference type="AlphaFoldDB" id="A0A7J5AE01"/>
<dbReference type="InterPro" id="IPR004629">
    <property type="entry name" value="WecG_TagA_CpsF"/>
</dbReference>
<accession>A0A7J5AE01</accession>
<dbReference type="NCBIfam" id="TIGR00696">
    <property type="entry name" value="wecG_tagA_cpsF"/>
    <property type="match status" value="1"/>
</dbReference>
<dbReference type="Pfam" id="PF03808">
    <property type="entry name" value="Glyco_tran_WecG"/>
    <property type="match status" value="1"/>
</dbReference>
<name>A0A7J5AE01_9FLAO</name>
<gene>
    <name evidence="3" type="ORF">F6464_09725</name>
</gene>
<dbReference type="EMBL" id="WAEM01000004">
    <property type="protein sequence ID" value="KAB1155792.1"/>
    <property type="molecule type" value="Genomic_DNA"/>
</dbReference>
<dbReference type="RefSeq" id="WP_151107611.1">
    <property type="nucleotide sequence ID" value="NZ_WAEM01000004.1"/>
</dbReference>
<evidence type="ECO:0000256" key="1">
    <source>
        <dbReference type="ARBA" id="ARBA00022676"/>
    </source>
</evidence>
<protein>
    <submittedName>
        <fullName evidence="3">WecB/TagA/CpsF family glycosyltransferase</fullName>
    </submittedName>
</protein>
<reference evidence="3 4" key="1">
    <citation type="submission" date="2019-09" db="EMBL/GenBank/DDBJ databases">
        <title>Flavobacterium sp. nov., isolated from glacier ice.</title>
        <authorList>
            <person name="Liu Q."/>
        </authorList>
    </citation>
    <scope>NUCLEOTIDE SEQUENCE [LARGE SCALE GENOMIC DNA]</scope>
    <source>
        <strain evidence="3 4">NBRC 112527</strain>
    </source>
</reference>
<dbReference type="GO" id="GO:0016758">
    <property type="term" value="F:hexosyltransferase activity"/>
    <property type="evidence" value="ECO:0007669"/>
    <property type="project" value="TreeGrafter"/>
</dbReference>
<dbReference type="PANTHER" id="PTHR34136">
    <property type="match status" value="1"/>
</dbReference>
<dbReference type="CDD" id="cd06533">
    <property type="entry name" value="Glyco_transf_WecG_TagA"/>
    <property type="match status" value="1"/>
</dbReference>
<sequence>MKNNAVNSINLLDYSIFSGQLNQIYSEHKISINTINQYSLCIAENDYEFKKSLTQSDILLPDGMAIVKAVKFITGNKIEKIAGSDVHLFLLSELNKKKGKCFYLGSAENTLKKIRQRLANEFPNIQVETFSPPFQASFSKSEDKQMIAAINAFRPDVLFIGMTAPKQEKWSHLNKEELNVKIVCSIGAVFDFYAETIVRPHPFWIKLSLEWFIRLIKEPKRMWKRYLYFGPVFIKLILKEKIKLAK</sequence>
<evidence type="ECO:0000313" key="4">
    <source>
        <dbReference type="Proteomes" id="UP000490922"/>
    </source>
</evidence>
<dbReference type="OrthoDB" id="9771846at2"/>
<organism evidence="3 4">
    <name type="scientific">Flavobacterium luteum</name>
    <dbReference type="NCBI Taxonomy" id="2026654"/>
    <lineage>
        <taxon>Bacteria</taxon>
        <taxon>Pseudomonadati</taxon>
        <taxon>Bacteroidota</taxon>
        <taxon>Flavobacteriia</taxon>
        <taxon>Flavobacteriales</taxon>
        <taxon>Flavobacteriaceae</taxon>
        <taxon>Flavobacterium</taxon>
    </lineage>
</organism>
<dbReference type="Proteomes" id="UP000490922">
    <property type="component" value="Unassembled WGS sequence"/>
</dbReference>
<evidence type="ECO:0000313" key="3">
    <source>
        <dbReference type="EMBL" id="KAB1155792.1"/>
    </source>
</evidence>
<proteinExistence type="predicted"/>
<keyword evidence="2 3" id="KW-0808">Transferase</keyword>